<dbReference type="Proteomes" id="UP000219369">
    <property type="component" value="Unassembled WGS sequence"/>
</dbReference>
<accession>A0A2H3T7Z4</accession>
<evidence type="ECO:0000313" key="2">
    <source>
        <dbReference type="EMBL" id="SCO84687.1"/>
    </source>
</evidence>
<protein>
    <submittedName>
        <fullName evidence="2">Uncharacterized protein</fullName>
    </submittedName>
</protein>
<evidence type="ECO:0000313" key="3">
    <source>
        <dbReference type="Proteomes" id="UP000219369"/>
    </source>
</evidence>
<feature type="region of interest" description="Disordered" evidence="1">
    <location>
        <begin position="29"/>
        <end position="74"/>
    </location>
</feature>
<reference evidence="3" key="1">
    <citation type="submission" date="2016-09" db="EMBL/GenBank/DDBJ databases">
        <authorList>
            <person name="Guldener U."/>
        </authorList>
    </citation>
    <scope>NUCLEOTIDE SEQUENCE [LARGE SCALE GENOMIC DNA]</scope>
    <source>
        <strain evidence="3">V64-1</strain>
    </source>
</reference>
<proteinExistence type="predicted"/>
<sequence length="167" mass="18122">MPVPPLNLAGSPMAFSSARSVLRCSLVDQPRNWPKGPQESSPGIAAIPQVHDELGGPGFGSKSDAQQPVASAAQDLETQKASKTVGAVQNIAEQQTVRPNEPSYGNSVFEDFIPLLAWELELTFWAEADTWQSVACSRQGLARKPREPYSPLAYQARPHPLSFELIL</sequence>
<name>A0A2H3T7Z4_FUSOX</name>
<dbReference type="EMBL" id="FMJY01000005">
    <property type="protein sequence ID" value="SCO84687.1"/>
    <property type="molecule type" value="Genomic_DNA"/>
</dbReference>
<organism evidence="2 3">
    <name type="scientific">Fusarium oxysporum</name>
    <name type="common">Fusarium vascular wilt</name>
    <dbReference type="NCBI Taxonomy" id="5507"/>
    <lineage>
        <taxon>Eukaryota</taxon>
        <taxon>Fungi</taxon>
        <taxon>Dikarya</taxon>
        <taxon>Ascomycota</taxon>
        <taxon>Pezizomycotina</taxon>
        <taxon>Sordariomycetes</taxon>
        <taxon>Hypocreomycetidae</taxon>
        <taxon>Hypocreales</taxon>
        <taxon>Nectriaceae</taxon>
        <taxon>Fusarium</taxon>
        <taxon>Fusarium oxysporum species complex</taxon>
    </lineage>
</organism>
<dbReference type="AlphaFoldDB" id="A0A2H3T7Z4"/>
<gene>
    <name evidence="2" type="ORF">FRV6_08814</name>
</gene>
<evidence type="ECO:0000256" key="1">
    <source>
        <dbReference type="SAM" id="MobiDB-lite"/>
    </source>
</evidence>